<feature type="region of interest" description="Disordered" evidence="1">
    <location>
        <begin position="232"/>
        <end position="271"/>
    </location>
</feature>
<dbReference type="RefSeq" id="XP_003058175.1">
    <property type="nucleotide sequence ID" value="XM_003058129.1"/>
</dbReference>
<dbReference type="OMA" id="ERTEGWD"/>
<organism evidence="3">
    <name type="scientific">Micromonas pusilla (strain CCMP1545)</name>
    <name type="common">Picoplanktonic green alga</name>
    <dbReference type="NCBI Taxonomy" id="564608"/>
    <lineage>
        <taxon>Eukaryota</taxon>
        <taxon>Viridiplantae</taxon>
        <taxon>Chlorophyta</taxon>
        <taxon>Mamiellophyceae</taxon>
        <taxon>Mamiellales</taxon>
        <taxon>Mamiellaceae</taxon>
        <taxon>Micromonas</taxon>
    </lineage>
</organism>
<feature type="compositionally biased region" description="Basic and acidic residues" evidence="1">
    <location>
        <begin position="236"/>
        <end position="249"/>
    </location>
</feature>
<evidence type="ECO:0000313" key="2">
    <source>
        <dbReference type="EMBL" id="EEH58126.1"/>
    </source>
</evidence>
<feature type="region of interest" description="Disordered" evidence="1">
    <location>
        <begin position="19"/>
        <end position="44"/>
    </location>
</feature>
<dbReference type="AlphaFoldDB" id="C1MQR9"/>
<protein>
    <submittedName>
        <fullName evidence="2">Predicted protein</fullName>
    </submittedName>
</protein>
<keyword evidence="3" id="KW-1185">Reference proteome</keyword>
<feature type="compositionally biased region" description="Acidic residues" evidence="1">
    <location>
        <begin position="352"/>
        <end position="365"/>
    </location>
</feature>
<accession>C1MQR9</accession>
<evidence type="ECO:0000256" key="1">
    <source>
        <dbReference type="SAM" id="MobiDB-lite"/>
    </source>
</evidence>
<name>C1MQR9_MICPC</name>
<proteinExistence type="predicted"/>
<dbReference type="GeneID" id="9683613"/>
<feature type="compositionally biased region" description="Low complexity" evidence="1">
    <location>
        <begin position="314"/>
        <end position="328"/>
    </location>
</feature>
<feature type="region of interest" description="Disordered" evidence="1">
    <location>
        <begin position="293"/>
        <end position="385"/>
    </location>
</feature>
<sequence>MATVADAFATREAGFDRNARDAFEDDRARSPSSKRGNASDEASAFATPRAGLARLEIPDPCDVFPAVAAQADAYGDTARGAVEEALRLQNLERFIRRLDLRDAAVARNERSHTVTGARRHSVCGTGVTRSRVIGDATRRKREIITNWGKPYDGGPDEDVVRGVGTPKGCRVTATTSVFDAHRKTPFDRLAGGGTARGDGGYAFKDRSSIIELGVSPRGCPDSARAMLDVIAPPSPRLERTEGWDLRGKSPPEAADAAAGKGKGRTASERTRWVSTGMETMEASARSAIDAYVASSPRSPRTSVGAARFPPLPSPRASASPTSRLSPRRLSVDVEGGGPRAPTEDAGWAAGKEEEEEEEEEEEDGETGTGTGTSGDPGTPGSAGTVSDALRAAGRTVRLLSLAERKALFEAAVEESVAALSDQLFGGDGGELPRVNIEVVL</sequence>
<dbReference type="EMBL" id="GG663738">
    <property type="protein sequence ID" value="EEH58126.1"/>
    <property type="molecule type" value="Genomic_DNA"/>
</dbReference>
<reference evidence="2 3" key="1">
    <citation type="journal article" date="2009" name="Science">
        <title>Green evolution and dynamic adaptations revealed by genomes of the marine picoeukaryotes Micromonas.</title>
        <authorList>
            <person name="Worden A.Z."/>
            <person name="Lee J.H."/>
            <person name="Mock T."/>
            <person name="Rouze P."/>
            <person name="Simmons M.P."/>
            <person name="Aerts A.L."/>
            <person name="Allen A.E."/>
            <person name="Cuvelier M.L."/>
            <person name="Derelle E."/>
            <person name="Everett M.V."/>
            <person name="Foulon E."/>
            <person name="Grimwood J."/>
            <person name="Gundlach H."/>
            <person name="Henrissat B."/>
            <person name="Napoli C."/>
            <person name="McDonald S.M."/>
            <person name="Parker M.S."/>
            <person name="Rombauts S."/>
            <person name="Salamov A."/>
            <person name="Von Dassow P."/>
            <person name="Badger J.H."/>
            <person name="Coutinho P.M."/>
            <person name="Demir E."/>
            <person name="Dubchak I."/>
            <person name="Gentemann C."/>
            <person name="Eikrem W."/>
            <person name="Gready J.E."/>
            <person name="John U."/>
            <person name="Lanier W."/>
            <person name="Lindquist E.A."/>
            <person name="Lucas S."/>
            <person name="Mayer K.F."/>
            <person name="Moreau H."/>
            <person name="Not F."/>
            <person name="Otillar R."/>
            <person name="Panaud O."/>
            <person name="Pangilinan J."/>
            <person name="Paulsen I."/>
            <person name="Piegu B."/>
            <person name="Poliakov A."/>
            <person name="Robbens S."/>
            <person name="Schmutz J."/>
            <person name="Toulza E."/>
            <person name="Wyss T."/>
            <person name="Zelensky A."/>
            <person name="Zhou K."/>
            <person name="Armbrust E.V."/>
            <person name="Bhattacharya D."/>
            <person name="Goodenough U.W."/>
            <person name="Van de Peer Y."/>
            <person name="Grigoriev I.V."/>
        </authorList>
    </citation>
    <scope>NUCLEOTIDE SEQUENCE [LARGE SCALE GENOMIC DNA]</scope>
    <source>
        <strain evidence="2 3">CCMP1545</strain>
    </source>
</reference>
<evidence type="ECO:0000313" key="3">
    <source>
        <dbReference type="Proteomes" id="UP000001876"/>
    </source>
</evidence>
<dbReference type="KEGG" id="mpp:MICPUCDRAFT_57388"/>
<dbReference type="Proteomes" id="UP000001876">
    <property type="component" value="Unassembled WGS sequence"/>
</dbReference>
<gene>
    <name evidence="2" type="ORF">MICPUCDRAFT_57388</name>
</gene>
<feature type="compositionally biased region" description="Basic and acidic residues" evidence="1">
    <location>
        <begin position="19"/>
        <end position="29"/>
    </location>
</feature>